<evidence type="ECO:0008006" key="2">
    <source>
        <dbReference type="Google" id="ProtNLM"/>
    </source>
</evidence>
<dbReference type="AlphaFoldDB" id="A0A0F9ULZ9"/>
<dbReference type="EMBL" id="LAZR01000922">
    <property type="protein sequence ID" value="KKN54588.1"/>
    <property type="molecule type" value="Genomic_DNA"/>
</dbReference>
<comment type="caution">
    <text evidence="1">The sequence shown here is derived from an EMBL/GenBank/DDBJ whole genome shotgun (WGS) entry which is preliminary data.</text>
</comment>
<protein>
    <recommendedName>
        <fullName evidence="2">Homing endonuclease LAGLIDADG domain-containing protein</fullName>
    </recommendedName>
</protein>
<gene>
    <name evidence="1" type="ORF">LCGC14_0590870</name>
</gene>
<proteinExistence type="predicted"/>
<reference evidence="1" key="1">
    <citation type="journal article" date="2015" name="Nature">
        <title>Complex archaea that bridge the gap between prokaryotes and eukaryotes.</title>
        <authorList>
            <person name="Spang A."/>
            <person name="Saw J.H."/>
            <person name="Jorgensen S.L."/>
            <person name="Zaremba-Niedzwiedzka K."/>
            <person name="Martijn J."/>
            <person name="Lind A.E."/>
            <person name="van Eijk R."/>
            <person name="Schleper C."/>
            <person name="Guy L."/>
            <person name="Ettema T.J."/>
        </authorList>
    </citation>
    <scope>NUCLEOTIDE SEQUENCE</scope>
</reference>
<name>A0A0F9ULZ9_9ZZZZ</name>
<organism evidence="1">
    <name type="scientific">marine sediment metagenome</name>
    <dbReference type="NCBI Taxonomy" id="412755"/>
    <lineage>
        <taxon>unclassified sequences</taxon>
        <taxon>metagenomes</taxon>
        <taxon>ecological metagenomes</taxon>
    </lineage>
</organism>
<evidence type="ECO:0000313" key="1">
    <source>
        <dbReference type="EMBL" id="KKN54588.1"/>
    </source>
</evidence>
<accession>A0A0F9ULZ9</accession>
<sequence length="98" mass="11901">MFLKLKIKSRSNSNYKQLFVWIQNYDEFRNEIKQVLEFFKDQIILKKKYRFHKYYRVTSENPAIMLSLLSTIQDLIPEIYFNANNDIDIDAIENLSKN</sequence>